<accession>A0A1X7UHP2</accession>
<reference evidence="1" key="1">
    <citation type="submission" date="2017-05" db="UniProtKB">
        <authorList>
            <consortium name="EnsemblMetazoa"/>
        </authorList>
    </citation>
    <scope>IDENTIFICATION</scope>
</reference>
<dbReference type="EnsemblMetazoa" id="Aqu2.1.27170_001">
    <property type="protein sequence ID" value="Aqu2.1.27170_001"/>
    <property type="gene ID" value="Aqu2.1.27170"/>
</dbReference>
<name>A0A1X7UHP2_AMPQE</name>
<organism evidence="1">
    <name type="scientific">Amphimedon queenslandica</name>
    <name type="common">Sponge</name>
    <dbReference type="NCBI Taxonomy" id="400682"/>
    <lineage>
        <taxon>Eukaryota</taxon>
        <taxon>Metazoa</taxon>
        <taxon>Porifera</taxon>
        <taxon>Demospongiae</taxon>
        <taxon>Heteroscleromorpha</taxon>
        <taxon>Haplosclerida</taxon>
        <taxon>Niphatidae</taxon>
        <taxon>Amphimedon</taxon>
    </lineage>
</organism>
<sequence length="211" mass="23675">MSATKRRCTNSDDSPPIVVGIGYKSGSKSYNQTSPRRKNFISKFARFGDSAKSAACEALRDLEETPATIDTYEQKCYLRSHNFSWSRLDSNVKTWQASLLPPTRTQDQINSSDMPSMLEFCDNSNDDEDLHVVNDLHVHYVDTFLNNETSEENDCNGTTMEDGIDETESAVSKVSTPNPLTFSDISNNLDTCNFDEDVSEVMKIPGMDLRL</sequence>
<dbReference type="InParanoid" id="A0A1X7UHP2"/>
<dbReference type="OrthoDB" id="5966447at2759"/>
<protein>
    <submittedName>
        <fullName evidence="1">Uncharacterized protein</fullName>
    </submittedName>
</protein>
<evidence type="ECO:0000313" key="1">
    <source>
        <dbReference type="EnsemblMetazoa" id="Aqu2.1.27170_001"/>
    </source>
</evidence>
<proteinExistence type="predicted"/>
<dbReference type="AlphaFoldDB" id="A0A1X7UHP2"/>